<evidence type="ECO:0000313" key="4">
    <source>
        <dbReference type="EMBL" id="CAB4855669.1"/>
    </source>
</evidence>
<proteinExistence type="predicted"/>
<dbReference type="EMBL" id="CAEZZU010000002">
    <property type="protein sequence ID" value="CAB4767034.1"/>
    <property type="molecule type" value="Genomic_DNA"/>
</dbReference>
<dbReference type="EMBL" id="CAFBLK010000007">
    <property type="protein sequence ID" value="CAB4855669.1"/>
    <property type="molecule type" value="Genomic_DNA"/>
</dbReference>
<protein>
    <submittedName>
        <fullName evidence="1">Unannotated protein</fullName>
    </submittedName>
</protein>
<dbReference type="EMBL" id="CAEZWM010000002">
    <property type="protein sequence ID" value="CAB4644734.1"/>
    <property type="molecule type" value="Genomic_DNA"/>
</dbReference>
<name>A0A6J6K8Z0_9ZZZZ</name>
<dbReference type="AlphaFoldDB" id="A0A6J6K8Z0"/>
<gene>
    <name evidence="1" type="ORF">UFOPK2242_00053</name>
    <name evidence="2" type="ORF">UFOPK2925_00039</name>
    <name evidence="3" type="ORF">UFOPK2996_01030</name>
    <name evidence="4" type="ORF">UFOPK3317_00075</name>
</gene>
<evidence type="ECO:0000313" key="1">
    <source>
        <dbReference type="EMBL" id="CAB4644734.1"/>
    </source>
</evidence>
<dbReference type="EMBL" id="CAFAAH010000139">
    <property type="protein sequence ID" value="CAB4800244.1"/>
    <property type="molecule type" value="Genomic_DNA"/>
</dbReference>
<evidence type="ECO:0000313" key="3">
    <source>
        <dbReference type="EMBL" id="CAB4800244.1"/>
    </source>
</evidence>
<accession>A0A6J6K8Z0</accession>
<evidence type="ECO:0000313" key="2">
    <source>
        <dbReference type="EMBL" id="CAB4767034.1"/>
    </source>
</evidence>
<organism evidence="1">
    <name type="scientific">freshwater metagenome</name>
    <dbReference type="NCBI Taxonomy" id="449393"/>
    <lineage>
        <taxon>unclassified sequences</taxon>
        <taxon>metagenomes</taxon>
        <taxon>ecological metagenomes</taxon>
    </lineage>
</organism>
<reference evidence="1" key="1">
    <citation type="submission" date="2020-05" db="EMBL/GenBank/DDBJ databases">
        <authorList>
            <person name="Chiriac C."/>
            <person name="Salcher M."/>
            <person name="Ghai R."/>
            <person name="Kavagutti S V."/>
        </authorList>
    </citation>
    <scope>NUCLEOTIDE SEQUENCE</scope>
</reference>
<sequence>MDPENATPLPPREAVSHLGILVVYFLKDDGDLPLLALHLDRIEMHTKVPYTIYAVANRVSKRARAMISERPNVKILDPPTTALRASREHGYYLDAMLPVALADGVSHICTLDVDSFPIRDSWVDVLLDAAPEESGLSGVLRSENGDVALPHPSCILARRDFFERFMPSFSPDSDSTPGFRTFLHSTGQSADTGIRLGYILWHNKLPWGYLVRTNTRNPHYLMAGIYGDVIFHLGSAGRGNVFRQDFNNSILHRASAPIEKVHTVGPRSQGFQRALLRFARRDVEERVITRNRETFHLLREQLVLDPDALIGYLQGSAPLGATPELASIDSRESRI</sequence>